<organism evidence="2 3">
    <name type="scientific">Chrysemys picta bellii</name>
    <name type="common">Western painted turtle</name>
    <name type="synonym">Emys bellii</name>
    <dbReference type="NCBI Taxonomy" id="8478"/>
    <lineage>
        <taxon>Eukaryota</taxon>
        <taxon>Metazoa</taxon>
        <taxon>Chordata</taxon>
        <taxon>Craniata</taxon>
        <taxon>Vertebrata</taxon>
        <taxon>Euteleostomi</taxon>
        <taxon>Archelosauria</taxon>
        <taxon>Testudinata</taxon>
        <taxon>Testudines</taxon>
        <taxon>Cryptodira</taxon>
        <taxon>Durocryptodira</taxon>
        <taxon>Testudinoidea</taxon>
        <taxon>Emydidae</taxon>
        <taxon>Chrysemys</taxon>
    </lineage>
</organism>
<protein>
    <submittedName>
        <fullName evidence="2">Uncharacterized protein</fullName>
    </submittedName>
</protein>
<accession>A0A8C3FPG5</accession>
<feature type="region of interest" description="Disordered" evidence="1">
    <location>
        <begin position="1"/>
        <end position="153"/>
    </location>
</feature>
<feature type="compositionally biased region" description="Polar residues" evidence="1">
    <location>
        <begin position="83"/>
        <end position="92"/>
    </location>
</feature>
<evidence type="ECO:0000313" key="2">
    <source>
        <dbReference type="Ensembl" id="ENSCPBP00000009860.1"/>
    </source>
</evidence>
<reference evidence="2" key="2">
    <citation type="submission" date="2025-09" db="UniProtKB">
        <authorList>
            <consortium name="Ensembl"/>
        </authorList>
    </citation>
    <scope>IDENTIFICATION</scope>
</reference>
<reference evidence="2" key="1">
    <citation type="submission" date="2025-08" db="UniProtKB">
        <authorList>
            <consortium name="Ensembl"/>
        </authorList>
    </citation>
    <scope>IDENTIFICATION</scope>
</reference>
<evidence type="ECO:0000256" key="1">
    <source>
        <dbReference type="SAM" id="MobiDB-lite"/>
    </source>
</evidence>
<keyword evidence="3" id="KW-1185">Reference proteome</keyword>
<dbReference type="AlphaFoldDB" id="A0A8C3FPG5"/>
<feature type="compositionally biased region" description="Low complexity" evidence="1">
    <location>
        <begin position="1"/>
        <end position="59"/>
    </location>
</feature>
<dbReference type="Ensembl" id="ENSCPBT00000011837.1">
    <property type="protein sequence ID" value="ENSCPBP00000009860.1"/>
    <property type="gene ID" value="ENSCPBG00000007599.1"/>
</dbReference>
<feature type="compositionally biased region" description="Pro residues" evidence="1">
    <location>
        <begin position="143"/>
        <end position="153"/>
    </location>
</feature>
<name>A0A8C3FPG5_CHRPI</name>
<proteinExistence type="predicted"/>
<evidence type="ECO:0000313" key="3">
    <source>
        <dbReference type="Proteomes" id="UP000694380"/>
    </source>
</evidence>
<dbReference type="Proteomes" id="UP000694380">
    <property type="component" value="Unplaced"/>
</dbReference>
<sequence>PQLRSLLLSQQPPQPGVPQSQQPLHHLQQASQGLLPHQAMGQAMGQQPLQLPGQPLMHQAPGQQWPGQMAPRAPLPGKGGEQGLNNPPSCTSAGRGVPVYPAPHPAPAPGEGSRVYPAPHPAPAPGEGSPCTQPPAGQRVPMYPAPPSCPSTR</sequence>